<proteinExistence type="predicted"/>
<comment type="caution">
    <text evidence="2">The sequence shown here is derived from an EMBL/GenBank/DDBJ whole genome shotgun (WGS) entry which is preliminary data.</text>
</comment>
<dbReference type="RefSeq" id="WP_163674740.1">
    <property type="nucleotide sequence ID" value="NZ_JAAIYP010000009.1"/>
</dbReference>
<evidence type="ECO:0000313" key="2">
    <source>
        <dbReference type="EMBL" id="NFV79058.1"/>
    </source>
</evidence>
<sequence>MSPPPAGGNSNRGNTMIIDTEDPATLAQANPLERQVLRDLSDRLAMQAWQRRGWGYETKTDGSQTPEEKPS</sequence>
<protein>
    <submittedName>
        <fullName evidence="2">Uncharacterized protein</fullName>
    </submittedName>
</protein>
<feature type="region of interest" description="Disordered" evidence="1">
    <location>
        <begin position="50"/>
        <end position="71"/>
    </location>
</feature>
<accession>A0A7C9QRT4</accession>
<dbReference type="Proteomes" id="UP000480684">
    <property type="component" value="Unassembled WGS sequence"/>
</dbReference>
<dbReference type="EMBL" id="JAAIYP010000009">
    <property type="protein sequence ID" value="NFV79058.1"/>
    <property type="molecule type" value="Genomic_DNA"/>
</dbReference>
<evidence type="ECO:0000256" key="1">
    <source>
        <dbReference type="SAM" id="MobiDB-lite"/>
    </source>
</evidence>
<dbReference type="AlphaFoldDB" id="A0A7C9QRT4"/>
<evidence type="ECO:0000313" key="3">
    <source>
        <dbReference type="Proteomes" id="UP000480684"/>
    </source>
</evidence>
<keyword evidence="3" id="KW-1185">Reference proteome</keyword>
<gene>
    <name evidence="2" type="ORF">G4223_02870</name>
</gene>
<reference evidence="2 3" key="1">
    <citation type="submission" date="2020-02" db="EMBL/GenBank/DDBJ databases">
        <authorList>
            <person name="Dziuba M."/>
            <person name="Kuznetsov B."/>
            <person name="Mardanov A."/>
            <person name="Ravin N."/>
            <person name="Grouzdev D."/>
        </authorList>
    </citation>
    <scope>NUCLEOTIDE SEQUENCE [LARGE SCALE GENOMIC DNA]</scope>
    <source>
        <strain evidence="2 3">SpK</strain>
    </source>
</reference>
<name>A0A7C9QRT4_9PROT</name>
<organism evidence="2 3">
    <name type="scientific">Magnetospirillum aberrantis SpK</name>
    <dbReference type="NCBI Taxonomy" id="908842"/>
    <lineage>
        <taxon>Bacteria</taxon>
        <taxon>Pseudomonadati</taxon>
        <taxon>Pseudomonadota</taxon>
        <taxon>Alphaproteobacteria</taxon>
        <taxon>Rhodospirillales</taxon>
        <taxon>Rhodospirillaceae</taxon>
        <taxon>Magnetospirillum</taxon>
    </lineage>
</organism>